<evidence type="ECO:0000313" key="2">
    <source>
        <dbReference type="EMBL" id="MFD2065465.1"/>
    </source>
</evidence>
<dbReference type="EMBL" id="JBHUHV010000002">
    <property type="protein sequence ID" value="MFD2065465.1"/>
    <property type="molecule type" value="Genomic_DNA"/>
</dbReference>
<name>A0ABW4WU64_9BACT</name>
<evidence type="ECO:0000313" key="3">
    <source>
        <dbReference type="Proteomes" id="UP001597369"/>
    </source>
</evidence>
<keyword evidence="1" id="KW-0812">Transmembrane</keyword>
<accession>A0ABW4WU64</accession>
<feature type="transmembrane region" description="Helical" evidence="1">
    <location>
        <begin position="65"/>
        <end position="92"/>
    </location>
</feature>
<proteinExistence type="predicted"/>
<organism evidence="2 3">
    <name type="scientific">Pontibacter silvestris</name>
    <dbReference type="NCBI Taxonomy" id="2305183"/>
    <lineage>
        <taxon>Bacteria</taxon>
        <taxon>Pseudomonadati</taxon>
        <taxon>Bacteroidota</taxon>
        <taxon>Cytophagia</taxon>
        <taxon>Cytophagales</taxon>
        <taxon>Hymenobacteraceae</taxon>
        <taxon>Pontibacter</taxon>
    </lineage>
</organism>
<keyword evidence="3" id="KW-1185">Reference proteome</keyword>
<gene>
    <name evidence="2" type="ORF">ACFSKU_01110</name>
</gene>
<keyword evidence="1" id="KW-0472">Membrane</keyword>
<dbReference type="RefSeq" id="WP_377468865.1">
    <property type="nucleotide sequence ID" value="NZ_JBHUHV010000002.1"/>
</dbReference>
<evidence type="ECO:0008006" key="4">
    <source>
        <dbReference type="Google" id="ProtNLM"/>
    </source>
</evidence>
<dbReference type="Proteomes" id="UP001597369">
    <property type="component" value="Unassembled WGS sequence"/>
</dbReference>
<protein>
    <recommendedName>
        <fullName evidence="4">DUF3899 domain-containing protein</fullName>
    </recommendedName>
</protein>
<keyword evidence="1" id="KW-1133">Transmembrane helix</keyword>
<feature type="transmembrane region" description="Helical" evidence="1">
    <location>
        <begin position="6"/>
        <end position="26"/>
    </location>
</feature>
<sequence>MSVVFYTFAVIIVFPAELYFSMEFMIGKKILSLFGRGYLFLRYRNKKKVQQELERKFEGQFRNAGVVLLADIFMALAVVAIVSFVAAVLYFLMA</sequence>
<reference evidence="3" key="1">
    <citation type="journal article" date="2019" name="Int. J. Syst. Evol. Microbiol.">
        <title>The Global Catalogue of Microorganisms (GCM) 10K type strain sequencing project: providing services to taxonomists for standard genome sequencing and annotation.</title>
        <authorList>
            <consortium name="The Broad Institute Genomics Platform"/>
            <consortium name="The Broad Institute Genome Sequencing Center for Infectious Disease"/>
            <person name="Wu L."/>
            <person name="Ma J."/>
        </authorList>
    </citation>
    <scope>NUCLEOTIDE SEQUENCE [LARGE SCALE GENOMIC DNA]</scope>
    <source>
        <strain evidence="3">JCM 16545</strain>
    </source>
</reference>
<evidence type="ECO:0000256" key="1">
    <source>
        <dbReference type="SAM" id="Phobius"/>
    </source>
</evidence>
<comment type="caution">
    <text evidence="2">The sequence shown here is derived from an EMBL/GenBank/DDBJ whole genome shotgun (WGS) entry which is preliminary data.</text>
</comment>